<sequence>MSTVPGLGAVNTWASQHHERFDGKGYPFRSHDLSFSSRIVAVADVLTAITDNRPWRNGRTNAQCLAVLDKLLFDGTLARMARPDPA</sequence>
<evidence type="ECO:0000313" key="3">
    <source>
        <dbReference type="Proteomes" id="UP000190750"/>
    </source>
</evidence>
<dbReference type="PROSITE" id="PS51832">
    <property type="entry name" value="HD_GYP"/>
    <property type="match status" value="1"/>
</dbReference>
<dbReference type="GO" id="GO:0009214">
    <property type="term" value="P:cyclic nucleotide catabolic process"/>
    <property type="evidence" value="ECO:0007669"/>
    <property type="project" value="TreeGrafter"/>
</dbReference>
<dbReference type="InterPro" id="IPR037522">
    <property type="entry name" value="HD_GYP_dom"/>
</dbReference>
<proteinExistence type="predicted"/>
<comment type="caution">
    <text evidence="2">The sequence shown here is derived from an EMBL/GenBank/DDBJ whole genome shotgun (WGS) entry which is preliminary data.</text>
</comment>
<dbReference type="Gene3D" id="1.10.3210.10">
    <property type="entry name" value="Hypothetical protein af1432"/>
    <property type="match status" value="1"/>
</dbReference>
<name>A0A1T1AR54_RHOFE</name>
<evidence type="ECO:0000259" key="1">
    <source>
        <dbReference type="PROSITE" id="PS51832"/>
    </source>
</evidence>
<dbReference type="OrthoDB" id="9780948at2"/>
<dbReference type="Pfam" id="PF13487">
    <property type="entry name" value="HD_5"/>
    <property type="match status" value="1"/>
</dbReference>
<keyword evidence="3" id="KW-1185">Reference proteome</keyword>
<dbReference type="PANTHER" id="PTHR43155:SF1">
    <property type="entry name" value="3'3'-CGAMP-SPECIFIC PHOSPHODIESTERASE 1"/>
    <property type="match status" value="1"/>
</dbReference>
<dbReference type="AlphaFoldDB" id="A0A1T1AR54"/>
<gene>
    <name evidence="2" type="ORF">RF819_06760</name>
</gene>
<dbReference type="RefSeq" id="WP_158081240.1">
    <property type="nucleotide sequence ID" value="NZ_MTJN01000002.1"/>
</dbReference>
<protein>
    <recommendedName>
        <fullName evidence="1">HD-GYP domain-containing protein</fullName>
    </recommendedName>
</protein>
<dbReference type="EMBL" id="MTJN01000002">
    <property type="protein sequence ID" value="OOV06473.1"/>
    <property type="molecule type" value="Genomic_DNA"/>
</dbReference>
<organism evidence="2 3">
    <name type="scientific">Rhodoferax fermentans</name>
    <dbReference type="NCBI Taxonomy" id="28066"/>
    <lineage>
        <taxon>Bacteria</taxon>
        <taxon>Pseudomonadati</taxon>
        <taxon>Pseudomonadota</taxon>
        <taxon>Betaproteobacteria</taxon>
        <taxon>Burkholderiales</taxon>
        <taxon>Comamonadaceae</taxon>
        <taxon>Rhodoferax</taxon>
    </lineage>
</organism>
<dbReference type="GO" id="GO:0004112">
    <property type="term" value="F:cyclic-nucleotide phosphodiesterase activity"/>
    <property type="evidence" value="ECO:0007669"/>
    <property type="project" value="TreeGrafter"/>
</dbReference>
<accession>A0A1T1AR54</accession>
<dbReference type="InterPro" id="IPR003607">
    <property type="entry name" value="HD/PDEase_dom"/>
</dbReference>
<feature type="domain" description="HD-GYP" evidence="1">
    <location>
        <begin position="1"/>
        <end position="86"/>
    </location>
</feature>
<evidence type="ECO:0000313" key="2">
    <source>
        <dbReference type="EMBL" id="OOV06473.1"/>
    </source>
</evidence>
<dbReference type="STRING" id="28066.RF819_06760"/>
<dbReference type="Proteomes" id="UP000190750">
    <property type="component" value="Unassembled WGS sequence"/>
</dbReference>
<dbReference type="CDD" id="cd00077">
    <property type="entry name" value="HDc"/>
    <property type="match status" value="1"/>
</dbReference>
<reference evidence="2 3" key="1">
    <citation type="submission" date="2017-01" db="EMBL/GenBank/DDBJ databases">
        <title>Genome sequencing of Rhodoferax fermentans JCM 7819.</title>
        <authorList>
            <person name="Kim Y.J."/>
            <person name="Farh M.E.-A."/>
            <person name="Yang D.-C."/>
        </authorList>
    </citation>
    <scope>NUCLEOTIDE SEQUENCE [LARGE SCALE GENOMIC DNA]</scope>
    <source>
        <strain evidence="2 3">JCM 7819</strain>
    </source>
</reference>
<dbReference type="SUPFAM" id="SSF109604">
    <property type="entry name" value="HD-domain/PDEase-like"/>
    <property type="match status" value="1"/>
</dbReference>
<dbReference type="PANTHER" id="PTHR43155">
    <property type="entry name" value="CYCLIC DI-GMP PHOSPHODIESTERASE PA4108-RELATED"/>
    <property type="match status" value="1"/>
</dbReference>